<dbReference type="InterPro" id="IPR051313">
    <property type="entry name" value="Bact_iron-sidero_bind"/>
</dbReference>
<dbReference type="InterPro" id="IPR002491">
    <property type="entry name" value="ABC_transptr_periplasmic_BD"/>
</dbReference>
<comment type="similarity">
    <text evidence="2">Belongs to the bacterial solute-binding protein 8 family.</text>
</comment>
<dbReference type="GO" id="GO:0030288">
    <property type="term" value="C:outer membrane-bounded periplasmic space"/>
    <property type="evidence" value="ECO:0007669"/>
    <property type="project" value="TreeGrafter"/>
</dbReference>
<comment type="subcellular location">
    <subcellularLocation>
        <location evidence="1">Cell envelope</location>
    </subcellularLocation>
</comment>
<protein>
    <submittedName>
        <fullName evidence="7">Iron-siderophore ABC transporter substrate-binding protein</fullName>
    </submittedName>
</protein>
<evidence type="ECO:0000259" key="6">
    <source>
        <dbReference type="PROSITE" id="PS50983"/>
    </source>
</evidence>
<dbReference type="PANTHER" id="PTHR30532:SF25">
    <property type="entry name" value="IRON(III) DICITRATE-BINDING PERIPLASMIC PROTEIN"/>
    <property type="match status" value="1"/>
</dbReference>
<evidence type="ECO:0000313" key="8">
    <source>
        <dbReference type="Proteomes" id="UP001163152"/>
    </source>
</evidence>
<feature type="chain" id="PRO_5039218300" evidence="5">
    <location>
        <begin position="31"/>
        <end position="334"/>
    </location>
</feature>
<reference evidence="7" key="1">
    <citation type="submission" date="2022-12" db="EMBL/GenBank/DDBJ databases">
        <title>Polyphasic identification of a Novel Hot-Spring Cyanobacterium Ocullathermofonsia sinensis gen nov. sp. nov. and Genomic Insights on its Adaptations to the Thermal Habitat.</title>
        <authorList>
            <person name="Daroch M."/>
            <person name="Tang J."/>
            <person name="Jiang Y."/>
        </authorList>
    </citation>
    <scope>NUCLEOTIDE SEQUENCE</scope>
    <source>
        <strain evidence="7">PKUAC-SCTA174</strain>
    </source>
</reference>
<evidence type="ECO:0000256" key="4">
    <source>
        <dbReference type="ARBA" id="ARBA00022729"/>
    </source>
</evidence>
<evidence type="ECO:0000256" key="2">
    <source>
        <dbReference type="ARBA" id="ARBA00008814"/>
    </source>
</evidence>
<evidence type="ECO:0000256" key="1">
    <source>
        <dbReference type="ARBA" id="ARBA00004196"/>
    </source>
</evidence>
<name>A0A9E9C9G1_9CYAN</name>
<dbReference type="KEGG" id="tsin:OXH18_20550"/>
<dbReference type="PROSITE" id="PS50983">
    <property type="entry name" value="FE_B12_PBP"/>
    <property type="match status" value="1"/>
</dbReference>
<dbReference type="EMBL" id="CP113797">
    <property type="protein sequence ID" value="WAL59537.1"/>
    <property type="molecule type" value="Genomic_DNA"/>
</dbReference>
<dbReference type="SUPFAM" id="SSF53807">
    <property type="entry name" value="Helical backbone' metal receptor"/>
    <property type="match status" value="1"/>
</dbReference>
<feature type="domain" description="Fe/B12 periplasmic-binding" evidence="6">
    <location>
        <begin position="67"/>
        <end position="334"/>
    </location>
</feature>
<feature type="signal peptide" evidence="5">
    <location>
        <begin position="1"/>
        <end position="30"/>
    </location>
</feature>
<dbReference type="Pfam" id="PF01497">
    <property type="entry name" value="Peripla_BP_2"/>
    <property type="match status" value="1"/>
</dbReference>
<proteinExistence type="inferred from homology"/>
<sequence length="334" mass="37064">MIRLLQQVNWKWRSICLGWLAFLFVMVSNAACTPNTTTQSSTPSPTAECRMVQHSVGETCVPLNPQRIVVLDNLDGALALGVKPIAYLGTADPFLMTHLDNTEEPVETIGLTETGPNLEAIVRLKPDLILGMTWHTGESMYQPLSQIAPTVLVDVDSDGQWKIPLTKFAEALGKTAEAEKILADYSARLAEFKTAMGDRLDQLTVSILRVYPDALAFYLKNSFPGSILDDAGLKRPPAQAIDRTGQNQQRIDKELLPMLEADVMFVWTYGHTKEIAQNAQTALSQLKTNPLWLALDVVQRNQVYDVSSYHWLGFGPIAANLVLDDLFKYLVEGF</sequence>
<organism evidence="7 8">
    <name type="scientific">Thermocoleostomius sinensis A174</name>
    <dbReference type="NCBI Taxonomy" id="2016057"/>
    <lineage>
        <taxon>Bacteria</taxon>
        <taxon>Bacillati</taxon>
        <taxon>Cyanobacteriota</taxon>
        <taxon>Cyanophyceae</taxon>
        <taxon>Oculatellales</taxon>
        <taxon>Oculatellaceae</taxon>
        <taxon>Thermocoleostomius</taxon>
    </lineage>
</organism>
<evidence type="ECO:0000256" key="5">
    <source>
        <dbReference type="SAM" id="SignalP"/>
    </source>
</evidence>
<dbReference type="Proteomes" id="UP001163152">
    <property type="component" value="Chromosome"/>
</dbReference>
<dbReference type="AlphaFoldDB" id="A0A9E9C9G1"/>
<accession>A0A9E9C9G1</accession>
<keyword evidence="4 5" id="KW-0732">Signal</keyword>
<keyword evidence="8" id="KW-1185">Reference proteome</keyword>
<evidence type="ECO:0000256" key="3">
    <source>
        <dbReference type="ARBA" id="ARBA00022448"/>
    </source>
</evidence>
<evidence type="ECO:0000313" key="7">
    <source>
        <dbReference type="EMBL" id="WAL59537.1"/>
    </source>
</evidence>
<dbReference type="CDD" id="cd01146">
    <property type="entry name" value="FhuD"/>
    <property type="match status" value="1"/>
</dbReference>
<dbReference type="RefSeq" id="WP_268609332.1">
    <property type="nucleotide sequence ID" value="NZ_CP113797.1"/>
</dbReference>
<keyword evidence="3" id="KW-0813">Transport</keyword>
<dbReference type="Gene3D" id="3.40.50.1980">
    <property type="entry name" value="Nitrogenase molybdenum iron protein domain"/>
    <property type="match status" value="2"/>
</dbReference>
<gene>
    <name evidence="7" type="ORF">OXH18_20550</name>
</gene>
<dbReference type="PANTHER" id="PTHR30532">
    <property type="entry name" value="IRON III DICITRATE-BINDING PERIPLASMIC PROTEIN"/>
    <property type="match status" value="1"/>
</dbReference>
<dbReference type="GO" id="GO:1901678">
    <property type="term" value="P:iron coordination entity transport"/>
    <property type="evidence" value="ECO:0007669"/>
    <property type="project" value="UniProtKB-ARBA"/>
</dbReference>